<evidence type="ECO:0000256" key="8">
    <source>
        <dbReference type="ARBA" id="ARBA00060041"/>
    </source>
</evidence>
<keyword evidence="10 11" id="KW-0813">Transport</keyword>
<dbReference type="Proteomes" id="UP000187012">
    <property type="component" value="Unassembled WGS sequence"/>
</dbReference>
<dbReference type="HAMAP" id="MF_02078">
    <property type="entry name" value="MurJ_MviN"/>
    <property type="match status" value="1"/>
</dbReference>
<keyword evidence="5 10" id="KW-0573">Peptidoglycan synthesis</keyword>
<dbReference type="GO" id="GO:0015648">
    <property type="term" value="F:lipid-linked peptidoglycan transporter activity"/>
    <property type="evidence" value="ECO:0007669"/>
    <property type="project" value="UniProtKB-UniRule"/>
</dbReference>
<dbReference type="PANTHER" id="PTHR47019:SF1">
    <property type="entry name" value="LIPID II FLIPPASE MURJ"/>
    <property type="match status" value="1"/>
</dbReference>
<comment type="subcellular location">
    <subcellularLocation>
        <location evidence="10">Cell inner membrane</location>
        <topology evidence="10">Multi-pass membrane protein</topology>
    </subcellularLocation>
    <subcellularLocation>
        <location evidence="1">Cell membrane</location>
        <topology evidence="1">Multi-pass membrane protein</topology>
    </subcellularLocation>
</comment>
<evidence type="ECO:0000256" key="1">
    <source>
        <dbReference type="ARBA" id="ARBA00004651"/>
    </source>
</evidence>
<feature type="transmembrane region" description="Helical" evidence="10">
    <location>
        <begin position="368"/>
        <end position="389"/>
    </location>
</feature>
<keyword evidence="3 10" id="KW-0812">Transmembrane</keyword>
<gene>
    <name evidence="12" type="primary">mviN</name>
    <name evidence="10" type="synonym">murJ</name>
    <name evidence="12" type="ORF">BN2475_320066</name>
</gene>
<feature type="transmembrane region" description="Helical" evidence="10">
    <location>
        <begin position="185"/>
        <end position="205"/>
    </location>
</feature>
<comment type="similarity">
    <text evidence="9 10 11">Belongs to the MurJ/MviN family.</text>
</comment>
<keyword evidence="7 10" id="KW-0472">Membrane</keyword>
<feature type="transmembrane region" description="Helical" evidence="10">
    <location>
        <begin position="534"/>
        <end position="557"/>
    </location>
</feature>
<comment type="pathway">
    <text evidence="10">Cell wall biogenesis; peptidoglycan biosynthesis.</text>
</comment>
<dbReference type="PRINTS" id="PR01806">
    <property type="entry name" value="VIRFACTRMVIN"/>
</dbReference>
<accession>A0A1N7S3E2</accession>
<dbReference type="STRING" id="1247936.BN2475_320066"/>
<keyword evidence="13" id="KW-1185">Reference proteome</keyword>
<evidence type="ECO:0000313" key="12">
    <source>
        <dbReference type="EMBL" id="SIT41859.1"/>
    </source>
</evidence>
<feature type="transmembrane region" description="Helical" evidence="10">
    <location>
        <begin position="467"/>
        <end position="484"/>
    </location>
</feature>
<proteinExistence type="inferred from homology"/>
<evidence type="ECO:0000256" key="5">
    <source>
        <dbReference type="ARBA" id="ARBA00022984"/>
    </source>
</evidence>
<feature type="transmembrane region" description="Helical" evidence="10">
    <location>
        <begin position="329"/>
        <end position="347"/>
    </location>
</feature>
<dbReference type="UniPathway" id="UPA00219"/>
<evidence type="ECO:0000256" key="2">
    <source>
        <dbReference type="ARBA" id="ARBA00022475"/>
    </source>
</evidence>
<dbReference type="Pfam" id="PF03023">
    <property type="entry name" value="MurJ"/>
    <property type="match status" value="1"/>
</dbReference>
<dbReference type="PIRSF" id="PIRSF002869">
    <property type="entry name" value="MviN"/>
    <property type="match status" value="1"/>
</dbReference>
<dbReference type="GO" id="GO:0071555">
    <property type="term" value="P:cell wall organization"/>
    <property type="evidence" value="ECO:0007669"/>
    <property type="project" value="UniProtKB-UniRule"/>
</dbReference>
<dbReference type="GO" id="GO:0009252">
    <property type="term" value="P:peptidoglycan biosynthetic process"/>
    <property type="evidence" value="ECO:0007669"/>
    <property type="project" value="UniProtKB-UniRule"/>
</dbReference>
<dbReference type="EMBL" id="CYGX02000032">
    <property type="protein sequence ID" value="SIT41859.1"/>
    <property type="molecule type" value="Genomic_DNA"/>
</dbReference>
<name>A0A1N7S3E2_9BURK</name>
<protein>
    <recommendedName>
        <fullName evidence="10">Probable lipid II flippase MurJ</fullName>
    </recommendedName>
</protein>
<dbReference type="InterPro" id="IPR004268">
    <property type="entry name" value="MurJ"/>
</dbReference>
<evidence type="ECO:0000256" key="11">
    <source>
        <dbReference type="PIRNR" id="PIRNR002869"/>
    </source>
</evidence>
<feature type="transmembrane region" description="Helical" evidence="10">
    <location>
        <begin position="441"/>
        <end position="461"/>
    </location>
</feature>
<comment type="function">
    <text evidence="8 10 11">Involved in peptidoglycan biosynthesis. Transports lipid-linked peptidoglycan precursors from the inner to the outer leaflet of the cytoplasmic membrane.</text>
</comment>
<organism evidence="12 13">
    <name type="scientific">Paraburkholderia ribeironis</name>
    <dbReference type="NCBI Taxonomy" id="1247936"/>
    <lineage>
        <taxon>Bacteria</taxon>
        <taxon>Pseudomonadati</taxon>
        <taxon>Pseudomonadota</taxon>
        <taxon>Betaproteobacteria</taxon>
        <taxon>Burkholderiales</taxon>
        <taxon>Burkholderiaceae</taxon>
        <taxon>Paraburkholderia</taxon>
    </lineage>
</organism>
<dbReference type="GO" id="GO:0008360">
    <property type="term" value="P:regulation of cell shape"/>
    <property type="evidence" value="ECO:0007669"/>
    <property type="project" value="UniProtKB-UniRule"/>
</dbReference>
<dbReference type="AlphaFoldDB" id="A0A1N7S3E2"/>
<feature type="transmembrane region" description="Helical" evidence="10">
    <location>
        <begin position="409"/>
        <end position="429"/>
    </location>
</feature>
<evidence type="ECO:0000256" key="10">
    <source>
        <dbReference type="HAMAP-Rule" id="MF_02078"/>
    </source>
</evidence>
<evidence type="ECO:0000256" key="7">
    <source>
        <dbReference type="ARBA" id="ARBA00023136"/>
    </source>
</evidence>
<feature type="transmembrane region" description="Helical" evidence="10">
    <location>
        <begin position="141"/>
        <end position="165"/>
    </location>
</feature>
<dbReference type="NCBIfam" id="TIGR01695">
    <property type="entry name" value="murJ_mviN"/>
    <property type="match status" value="1"/>
</dbReference>
<dbReference type="CDD" id="cd13123">
    <property type="entry name" value="MATE_MurJ_like"/>
    <property type="match status" value="1"/>
</dbReference>
<dbReference type="GO" id="GO:0005886">
    <property type="term" value="C:plasma membrane"/>
    <property type="evidence" value="ECO:0007669"/>
    <property type="project" value="UniProtKB-SubCell"/>
</dbReference>
<evidence type="ECO:0000256" key="4">
    <source>
        <dbReference type="ARBA" id="ARBA00022960"/>
    </source>
</evidence>
<evidence type="ECO:0000256" key="6">
    <source>
        <dbReference type="ARBA" id="ARBA00022989"/>
    </source>
</evidence>
<reference evidence="12 13" key="1">
    <citation type="submission" date="2016-12" db="EMBL/GenBank/DDBJ databases">
        <authorList>
            <person name="Song W.-J."/>
            <person name="Kurnit D.M."/>
        </authorList>
    </citation>
    <scope>NUCLEOTIDE SEQUENCE [LARGE SCALE GENOMIC DNA]</scope>
    <source>
        <strain evidence="12 13">STM7296</strain>
    </source>
</reference>
<dbReference type="GO" id="GO:0034204">
    <property type="term" value="P:lipid translocation"/>
    <property type="evidence" value="ECO:0007669"/>
    <property type="project" value="TreeGrafter"/>
</dbReference>
<feature type="transmembrane region" description="Helical" evidence="10">
    <location>
        <begin position="212"/>
        <end position="233"/>
    </location>
</feature>
<evidence type="ECO:0000256" key="9">
    <source>
        <dbReference type="ARBA" id="ARBA00061532"/>
    </source>
</evidence>
<feature type="transmembrane region" description="Helical" evidence="10">
    <location>
        <begin position="288"/>
        <end position="309"/>
    </location>
</feature>
<feature type="transmembrane region" description="Helical" evidence="10">
    <location>
        <begin position="239"/>
        <end position="256"/>
    </location>
</feature>
<keyword evidence="2 10" id="KW-1003">Cell membrane</keyword>
<keyword evidence="10 11" id="KW-0961">Cell wall biogenesis/degradation</keyword>
<keyword evidence="6 10" id="KW-1133">Transmembrane helix</keyword>
<keyword evidence="4 10" id="KW-0133">Cell shape</keyword>
<keyword evidence="10" id="KW-0997">Cell inner membrane</keyword>
<feature type="transmembrane region" description="Helical" evidence="10">
    <location>
        <begin position="496"/>
        <end position="519"/>
    </location>
</feature>
<evidence type="ECO:0000313" key="13">
    <source>
        <dbReference type="Proteomes" id="UP000187012"/>
    </source>
</evidence>
<dbReference type="InterPro" id="IPR051050">
    <property type="entry name" value="Lipid_II_flippase_MurJ/MviN"/>
</dbReference>
<dbReference type="PANTHER" id="PTHR47019">
    <property type="entry name" value="LIPID II FLIPPASE MURJ"/>
    <property type="match status" value="1"/>
</dbReference>
<evidence type="ECO:0000256" key="3">
    <source>
        <dbReference type="ARBA" id="ARBA00022692"/>
    </source>
</evidence>
<sequence>MRQAKKRSKATHKATNSAPIGLFDRTSWRQIGPNRVPARRPHLRHPYNKRPMNLFRALLTVSGFTLLSRVTGLARETLIARAFGASQFTDAFYVAFRIPNLLRRISAEGAFSQAFVPILAEFKNQQGHDATKALVDATSTVLAWALAVLSLIGVAGASGVVFIVASGLAHEGQAYALAVTMTRIMFPYIIFISLTSLASGVLNTYKNFSLPAFAPVLLNVAFIVAAVFVAPYLHTPVYALAWAVIVGGILQFIVQLPGLKKIDMVPCIGLNPVRALAHRGVKRVLSKMVPAMFAVSVAQISLIINTNIASRIGPGAVSWINFADRLMEFPTALLGVALGTILLPSLSKAHVDADPHEYSSLLDWGLRVTFLLAAPSAVALFFFAQPLTAVLFNYGKFDGNSVVMVSRALAAYGVGLIGLILIKILAPGFYAKQDIKTPVKIGVGVLIVTQLSNFVFVPIFAHAGLTLSVGLGACVNALLLFIGLRKRGIYMPSSGWLKFFVQLLGACLVLAGAMHWLALSFDWIGMHSRPVDRIVLLGACLVLIAALYFGMLWLMGFKYAYFKRRVK</sequence>